<evidence type="ECO:0000256" key="5">
    <source>
        <dbReference type="ARBA" id="ARBA00023128"/>
    </source>
</evidence>
<dbReference type="NCBIfam" id="NF003588">
    <property type="entry name" value="PRK05254.1-1"/>
    <property type="match status" value="1"/>
</dbReference>
<dbReference type="PROSITE" id="PS00130">
    <property type="entry name" value="U_DNA_GLYCOSYLASE"/>
    <property type="match status" value="1"/>
</dbReference>
<comment type="similarity">
    <text evidence="2 9">Belongs to the uracil-DNA glycosylase (UDG) superfamily. UNG family.</text>
</comment>
<evidence type="ECO:0000256" key="6">
    <source>
        <dbReference type="ARBA" id="ARBA00023204"/>
    </source>
</evidence>
<dbReference type="EMBL" id="KV453841">
    <property type="protein sequence ID" value="ODV91790.1"/>
    <property type="molecule type" value="Genomic_DNA"/>
</dbReference>
<keyword evidence="12" id="KW-1185">Reference proteome</keyword>
<dbReference type="NCBIfam" id="NF003592">
    <property type="entry name" value="PRK05254.1-5"/>
    <property type="match status" value="1"/>
</dbReference>
<dbReference type="InterPro" id="IPR005122">
    <property type="entry name" value="Uracil-DNA_glycosylase-like"/>
</dbReference>
<feature type="domain" description="Uracil-DNA glycosylase-like" evidence="10">
    <location>
        <begin position="73"/>
        <end position="243"/>
    </location>
</feature>
<evidence type="ECO:0000256" key="3">
    <source>
        <dbReference type="ARBA" id="ARBA00022763"/>
    </source>
</evidence>
<dbReference type="GO" id="GO:0005739">
    <property type="term" value="C:mitochondrion"/>
    <property type="evidence" value="ECO:0007669"/>
    <property type="project" value="TreeGrafter"/>
</dbReference>
<feature type="non-terminal residue" evidence="11">
    <location>
        <position position="257"/>
    </location>
</feature>
<dbReference type="AlphaFoldDB" id="A0A1E4TJ57"/>
<dbReference type="FunFam" id="3.40.470.10:FF:000007">
    <property type="entry name" value="Uracil-DNA glycosylase"/>
    <property type="match status" value="1"/>
</dbReference>
<comment type="catalytic activity">
    <reaction evidence="9">
        <text>Hydrolyzes single-stranded DNA or mismatched double-stranded DNA and polynucleotides, releasing free uracil.</text>
        <dbReference type="EC" id="3.2.2.27"/>
    </reaction>
</comment>
<gene>
    <name evidence="11" type="ORF">CANCADRAFT_17222</name>
</gene>
<dbReference type="SMART" id="SM00986">
    <property type="entry name" value="UDG"/>
    <property type="match status" value="1"/>
</dbReference>
<dbReference type="SMART" id="SM00987">
    <property type="entry name" value="UreE_C"/>
    <property type="match status" value="1"/>
</dbReference>
<dbReference type="GO" id="GO:0005634">
    <property type="term" value="C:nucleus"/>
    <property type="evidence" value="ECO:0007669"/>
    <property type="project" value="UniProtKB-SubCell"/>
</dbReference>
<reference evidence="12" key="1">
    <citation type="submission" date="2016-02" db="EMBL/GenBank/DDBJ databases">
        <title>Comparative genomics of biotechnologically important yeasts.</title>
        <authorList>
            <consortium name="DOE Joint Genome Institute"/>
            <person name="Riley R."/>
            <person name="Haridas S."/>
            <person name="Wolfe K.H."/>
            <person name="Lopes M.R."/>
            <person name="Hittinger C.T."/>
            <person name="Goker M."/>
            <person name="Salamov A."/>
            <person name="Wisecaver J."/>
            <person name="Long T.M."/>
            <person name="Aerts A.L."/>
            <person name="Barry K."/>
            <person name="Choi C."/>
            <person name="Clum A."/>
            <person name="Coughlan A.Y."/>
            <person name="Deshpande S."/>
            <person name="Douglass A.P."/>
            <person name="Hanson S.J."/>
            <person name="Klenk H.-P."/>
            <person name="Labutti K."/>
            <person name="Lapidus A."/>
            <person name="Lindquist E."/>
            <person name="Lipzen A."/>
            <person name="Meier-Kolthoff J.P."/>
            <person name="Ohm R.A."/>
            <person name="Otillar R.P."/>
            <person name="Pangilinan J."/>
            <person name="Peng Y."/>
            <person name="Rokas A."/>
            <person name="Rosa C.A."/>
            <person name="Scheuner C."/>
            <person name="Sibirny A.A."/>
            <person name="Slot J.C."/>
            <person name="Stielow J.B."/>
            <person name="Sun H."/>
            <person name="Kurtzman C.P."/>
            <person name="Blackwell M."/>
            <person name="Jeffries T.W."/>
            <person name="Grigoriev I.V."/>
        </authorList>
    </citation>
    <scope>NUCLEOTIDE SEQUENCE [LARGE SCALE GENOMIC DNA]</scope>
    <source>
        <strain evidence="12">NRRL Y-17796</strain>
    </source>
</reference>
<evidence type="ECO:0000256" key="4">
    <source>
        <dbReference type="ARBA" id="ARBA00022801"/>
    </source>
</evidence>
<dbReference type="CDD" id="cd10027">
    <property type="entry name" value="UDG-F1-like"/>
    <property type="match status" value="1"/>
</dbReference>
<feature type="non-terminal residue" evidence="11">
    <location>
        <position position="1"/>
    </location>
</feature>
<protein>
    <recommendedName>
        <fullName evidence="9">Uracil-DNA glycosylase</fullName>
        <ecNumber evidence="9">3.2.2.27</ecNumber>
    </recommendedName>
</protein>
<dbReference type="NCBIfam" id="NF003589">
    <property type="entry name" value="PRK05254.1-2"/>
    <property type="match status" value="1"/>
</dbReference>
<evidence type="ECO:0000313" key="11">
    <source>
        <dbReference type="EMBL" id="ODV91790.1"/>
    </source>
</evidence>
<dbReference type="EC" id="3.2.2.27" evidence="9"/>
<accession>A0A1E4TJ57</accession>
<keyword evidence="4 9" id="KW-0378">Hydrolase</keyword>
<evidence type="ECO:0000259" key="10">
    <source>
        <dbReference type="SMART" id="SM00986"/>
    </source>
</evidence>
<feature type="active site" description="Proton acceptor" evidence="8">
    <location>
        <position position="88"/>
    </location>
</feature>
<keyword evidence="5" id="KW-0496">Mitochondrion</keyword>
<keyword evidence="3 9" id="KW-0227">DNA damage</keyword>
<evidence type="ECO:0000256" key="1">
    <source>
        <dbReference type="ARBA" id="ARBA00004123"/>
    </source>
</evidence>
<evidence type="ECO:0000313" key="12">
    <source>
        <dbReference type="Proteomes" id="UP000095023"/>
    </source>
</evidence>
<dbReference type="PANTHER" id="PTHR11264:SF0">
    <property type="entry name" value="URACIL-DNA GLYCOSYLASE"/>
    <property type="match status" value="1"/>
</dbReference>
<evidence type="ECO:0000256" key="7">
    <source>
        <dbReference type="ARBA" id="ARBA00023242"/>
    </source>
</evidence>
<dbReference type="PANTHER" id="PTHR11264">
    <property type="entry name" value="URACIL-DNA GLYCOSYLASE"/>
    <property type="match status" value="1"/>
</dbReference>
<evidence type="ECO:0000256" key="8">
    <source>
        <dbReference type="PROSITE-ProRule" id="PRU10072"/>
    </source>
</evidence>
<dbReference type="Proteomes" id="UP000095023">
    <property type="component" value="Unassembled WGS sequence"/>
</dbReference>
<dbReference type="Pfam" id="PF03167">
    <property type="entry name" value="UDG"/>
    <property type="match status" value="1"/>
</dbReference>
<comment type="function">
    <text evidence="9">Excises uracil residues from the DNA which can arise as a result of misincorporation of dUMP residues by DNA polymerase or due to deamination of cytosine.</text>
</comment>
<keyword evidence="6 9" id="KW-0234">DNA repair</keyword>
<dbReference type="GO" id="GO:0004844">
    <property type="term" value="F:uracil DNA N-glycosylase activity"/>
    <property type="evidence" value="ECO:0007669"/>
    <property type="project" value="UniProtKB-UniRule"/>
</dbReference>
<comment type="subcellular location">
    <subcellularLocation>
        <location evidence="1">Nucleus</location>
    </subcellularLocation>
</comment>
<proteinExistence type="inferred from homology"/>
<sequence>SSWNKDEWIASLNDEQRDLLKLEIDTIDDSWMPYLASELTKSYFLELKRFLAAEKAAKKTIFPPESDIYSWSKLTPLNKVRVVILGQDPYHNVGQAHGLAFSVRPPTPVPPSLRNMMKTISIDYPEIKFDLQKPDSGSLVKWAAQGVLMLNASLTVRAHEANSHAKRGWEQFTEAVLTVVGQHCDGVCFMAWGSPAGKRMDAIRPRFGSTKNHLILKAVHPSPLSASRGFFECGHFRKCNDYLTKTHGAEAAIDWRL</sequence>
<dbReference type="OrthoDB" id="10031947at2759"/>
<dbReference type="InterPro" id="IPR018085">
    <property type="entry name" value="Ura-DNA_Glyclase_AS"/>
</dbReference>
<name>A0A1E4TJ57_9ASCO</name>
<dbReference type="Gene3D" id="3.40.470.10">
    <property type="entry name" value="Uracil-DNA glycosylase-like domain"/>
    <property type="match status" value="1"/>
</dbReference>
<dbReference type="NCBIfam" id="TIGR00628">
    <property type="entry name" value="ung"/>
    <property type="match status" value="1"/>
</dbReference>
<organism evidence="11 12">
    <name type="scientific">Tortispora caseinolytica NRRL Y-17796</name>
    <dbReference type="NCBI Taxonomy" id="767744"/>
    <lineage>
        <taxon>Eukaryota</taxon>
        <taxon>Fungi</taxon>
        <taxon>Dikarya</taxon>
        <taxon>Ascomycota</taxon>
        <taxon>Saccharomycotina</taxon>
        <taxon>Trigonopsidomycetes</taxon>
        <taxon>Trigonopsidales</taxon>
        <taxon>Trigonopsidaceae</taxon>
        <taxon>Tortispora</taxon>
    </lineage>
</organism>
<evidence type="ECO:0000256" key="2">
    <source>
        <dbReference type="ARBA" id="ARBA00008184"/>
    </source>
</evidence>
<dbReference type="GO" id="GO:0097510">
    <property type="term" value="P:base-excision repair, AP site formation via deaminated base removal"/>
    <property type="evidence" value="ECO:0007669"/>
    <property type="project" value="TreeGrafter"/>
</dbReference>
<dbReference type="HAMAP" id="MF_00148">
    <property type="entry name" value="UDG"/>
    <property type="match status" value="1"/>
</dbReference>
<dbReference type="InterPro" id="IPR002043">
    <property type="entry name" value="UDG_fam1"/>
</dbReference>
<dbReference type="InterPro" id="IPR036895">
    <property type="entry name" value="Uracil-DNA_glycosylase-like_sf"/>
</dbReference>
<keyword evidence="7" id="KW-0539">Nucleus</keyword>
<dbReference type="SUPFAM" id="SSF52141">
    <property type="entry name" value="Uracil-DNA glycosylase-like"/>
    <property type="match status" value="1"/>
</dbReference>
<evidence type="ECO:0000256" key="9">
    <source>
        <dbReference type="RuleBase" id="RU003780"/>
    </source>
</evidence>